<name>A0A318ZAS2_9EURO</name>
<protein>
    <submittedName>
        <fullName evidence="2">Uncharacterized protein</fullName>
    </submittedName>
</protein>
<dbReference type="EMBL" id="KZ821237">
    <property type="protein sequence ID" value="PYH44389.1"/>
    <property type="molecule type" value="Genomic_DNA"/>
</dbReference>
<keyword evidence="3" id="KW-1185">Reference proteome</keyword>
<reference evidence="2 3" key="1">
    <citation type="submission" date="2016-12" db="EMBL/GenBank/DDBJ databases">
        <title>The genomes of Aspergillus section Nigri reveals drivers in fungal speciation.</title>
        <authorList>
            <consortium name="DOE Joint Genome Institute"/>
            <person name="Vesth T.C."/>
            <person name="Nybo J."/>
            <person name="Theobald S."/>
            <person name="Brandl J."/>
            <person name="Frisvad J.C."/>
            <person name="Nielsen K.F."/>
            <person name="Lyhne E.K."/>
            <person name="Kogle M.E."/>
            <person name="Kuo A."/>
            <person name="Riley R."/>
            <person name="Clum A."/>
            <person name="Nolan M."/>
            <person name="Lipzen A."/>
            <person name="Salamov A."/>
            <person name="Henrissat B."/>
            <person name="Wiebenga A."/>
            <person name="De Vries R.P."/>
            <person name="Grigoriev I.V."/>
            <person name="Mortensen U.H."/>
            <person name="Andersen M.R."/>
            <person name="Baker S.E."/>
        </authorList>
    </citation>
    <scope>NUCLEOTIDE SEQUENCE [LARGE SCALE GENOMIC DNA]</scope>
    <source>
        <strain evidence="2 3">JOP 1030-1</strain>
    </source>
</reference>
<sequence>MRKDQQRKQLSHQWYMSSRPRNVLCSRYLLTRVRPDSTAAYGIVRLGDWVRRIKARRSSTGEGRYCRRKCPLQEGSDSSTGHNTETHGGHGGERNTSTLRAATARGGAAGLGGGRGSLGGGGRLSLRGGGLGLYSREGRSRSAGADDCARSTSRKRALRGGDNRLRGHSSGGSLAPCQQWRWLVRVIEVCLPQQPRTAQRRERRKQAGR</sequence>
<organism evidence="2 3">
    <name type="scientific">Aspergillus saccharolyticus JOP 1030-1</name>
    <dbReference type="NCBI Taxonomy" id="1450539"/>
    <lineage>
        <taxon>Eukaryota</taxon>
        <taxon>Fungi</taxon>
        <taxon>Dikarya</taxon>
        <taxon>Ascomycota</taxon>
        <taxon>Pezizomycotina</taxon>
        <taxon>Eurotiomycetes</taxon>
        <taxon>Eurotiomycetidae</taxon>
        <taxon>Eurotiales</taxon>
        <taxon>Aspergillaceae</taxon>
        <taxon>Aspergillus</taxon>
        <taxon>Aspergillus subgen. Circumdati</taxon>
    </lineage>
</organism>
<gene>
    <name evidence="2" type="ORF">BP01DRAFT_82023</name>
</gene>
<dbReference type="RefSeq" id="XP_025430371.1">
    <property type="nucleotide sequence ID" value="XM_025580141.1"/>
</dbReference>
<feature type="compositionally biased region" description="Basic and acidic residues" evidence="1">
    <location>
        <begin position="84"/>
        <end position="93"/>
    </location>
</feature>
<feature type="region of interest" description="Disordered" evidence="1">
    <location>
        <begin position="135"/>
        <end position="173"/>
    </location>
</feature>
<evidence type="ECO:0000256" key="1">
    <source>
        <dbReference type="SAM" id="MobiDB-lite"/>
    </source>
</evidence>
<dbReference type="GeneID" id="37081370"/>
<feature type="region of interest" description="Disordered" evidence="1">
    <location>
        <begin position="69"/>
        <end position="96"/>
    </location>
</feature>
<proteinExistence type="predicted"/>
<accession>A0A318ZAS2</accession>
<dbReference type="AlphaFoldDB" id="A0A318ZAS2"/>
<dbReference type="Proteomes" id="UP000248349">
    <property type="component" value="Unassembled WGS sequence"/>
</dbReference>
<evidence type="ECO:0000313" key="3">
    <source>
        <dbReference type="Proteomes" id="UP000248349"/>
    </source>
</evidence>
<evidence type="ECO:0000313" key="2">
    <source>
        <dbReference type="EMBL" id="PYH44389.1"/>
    </source>
</evidence>